<accession>W1VKN0</accession>
<name>W1VKN0_9ACTO</name>
<organism evidence="1 2">
    <name type="scientific">Actinomyces urogenitalis DORA_12</name>
    <dbReference type="NCBI Taxonomy" id="1403939"/>
    <lineage>
        <taxon>Bacteria</taxon>
        <taxon>Bacillati</taxon>
        <taxon>Actinomycetota</taxon>
        <taxon>Actinomycetes</taxon>
        <taxon>Actinomycetales</taxon>
        <taxon>Actinomycetaceae</taxon>
        <taxon>Actinomyces</taxon>
    </lineage>
</organism>
<feature type="non-terminal residue" evidence="1">
    <location>
        <position position="1"/>
    </location>
</feature>
<dbReference type="Proteomes" id="UP000018852">
    <property type="component" value="Unassembled WGS sequence"/>
</dbReference>
<gene>
    <name evidence="1" type="ORF">Q605_AUC00506G0001</name>
</gene>
<sequence>ASATANLTALAFNGALAYIGGRPDLSGVPGFALSPSLHEISLGAAYSAGTDRDRRALSSRLARLLDAVAAGSLDARVQHVVSLEETGAAYAELASGPAQGKTVCQIG</sequence>
<proteinExistence type="predicted"/>
<protein>
    <submittedName>
        <fullName evidence="1">Alcohol dehydrogenase zinc-binding protein</fullName>
    </submittedName>
</protein>
<dbReference type="AlphaFoldDB" id="W1VKN0"/>
<evidence type="ECO:0000313" key="1">
    <source>
        <dbReference type="EMBL" id="ETJ05345.1"/>
    </source>
</evidence>
<dbReference type="Gene3D" id="3.90.180.10">
    <property type="entry name" value="Medium-chain alcohol dehydrogenases, catalytic domain"/>
    <property type="match status" value="1"/>
</dbReference>
<evidence type="ECO:0000313" key="2">
    <source>
        <dbReference type="Proteomes" id="UP000018852"/>
    </source>
</evidence>
<comment type="caution">
    <text evidence="1">The sequence shown here is derived from an EMBL/GenBank/DDBJ whole genome shotgun (WGS) entry which is preliminary data.</text>
</comment>
<dbReference type="Gene3D" id="3.40.50.720">
    <property type="entry name" value="NAD(P)-binding Rossmann-like Domain"/>
    <property type="match status" value="1"/>
</dbReference>
<dbReference type="Pfam" id="PF13602">
    <property type="entry name" value="ADH_zinc_N_2"/>
    <property type="match status" value="1"/>
</dbReference>
<dbReference type="EMBL" id="AZLV01000506">
    <property type="protein sequence ID" value="ETJ05345.1"/>
    <property type="molecule type" value="Genomic_DNA"/>
</dbReference>
<reference evidence="1 2" key="1">
    <citation type="submission" date="2013-12" db="EMBL/GenBank/DDBJ databases">
        <title>A Varibaculum cambriense genome reconstructed from a premature infant gut community with otherwise low bacterial novelty that shifts toward anaerobic metabolism during the third week of life.</title>
        <authorList>
            <person name="Brown C.T."/>
            <person name="Sharon I."/>
            <person name="Thomas B.C."/>
            <person name="Castelle C.J."/>
            <person name="Morowitz M.J."/>
            <person name="Banfield J.F."/>
        </authorList>
    </citation>
    <scope>NUCLEOTIDE SEQUENCE [LARGE SCALE GENOMIC DNA]</scope>
    <source>
        <strain evidence="2">DORA_12</strain>
    </source>
</reference>